<dbReference type="PANTHER" id="PTHR22923:SF62">
    <property type="entry name" value="CVP18"/>
    <property type="match status" value="1"/>
</dbReference>
<evidence type="ECO:0000313" key="6">
    <source>
        <dbReference type="EMBL" id="CAC5394170.1"/>
    </source>
</evidence>
<keyword evidence="7" id="KW-1185">Reference proteome</keyword>
<sequence length="183" mass="20029">MVLTLVLLILCTNVGKALASCYPGKTTCVTEDLLHMIMRAASTIKDSNSKTDLKRRPTFFASLKTYQTLSNIKDIVKFDDAKINVGGGYDSTTGIFTAPRNGIYIFSCTIMANGGGNVQFQLNKNDLLYTNGYAAKSDYGTQTVNSLVKLKTGDKVYIKHRTGTSQTVYGNHFSTFSGYLLSE</sequence>
<comment type="subcellular location">
    <subcellularLocation>
        <location evidence="1">Secreted</location>
    </subcellularLocation>
</comment>
<gene>
    <name evidence="6" type="ORF">MCOR_28950</name>
</gene>
<feature type="domain" description="C1q" evidence="5">
    <location>
        <begin position="52"/>
        <end position="183"/>
    </location>
</feature>
<evidence type="ECO:0000256" key="4">
    <source>
        <dbReference type="SAM" id="SignalP"/>
    </source>
</evidence>
<dbReference type="InterPro" id="IPR050822">
    <property type="entry name" value="Cerebellin_Synaptic_Org"/>
</dbReference>
<evidence type="ECO:0000259" key="5">
    <source>
        <dbReference type="PROSITE" id="PS50871"/>
    </source>
</evidence>
<keyword evidence="3 4" id="KW-0732">Signal</keyword>
<evidence type="ECO:0000256" key="3">
    <source>
        <dbReference type="ARBA" id="ARBA00022729"/>
    </source>
</evidence>
<name>A0A6J8CH15_MYTCO</name>
<dbReference type="PROSITE" id="PS50871">
    <property type="entry name" value="C1Q"/>
    <property type="match status" value="1"/>
</dbReference>
<dbReference type="PANTHER" id="PTHR22923">
    <property type="entry name" value="CEREBELLIN-RELATED"/>
    <property type="match status" value="1"/>
</dbReference>
<dbReference type="AlphaFoldDB" id="A0A6J8CH15"/>
<protein>
    <submittedName>
        <fullName evidence="6">C1QL</fullName>
    </submittedName>
</protein>
<dbReference type="PRINTS" id="PR00007">
    <property type="entry name" value="COMPLEMNTC1Q"/>
</dbReference>
<dbReference type="InterPro" id="IPR008983">
    <property type="entry name" value="Tumour_necrosis_fac-like_dom"/>
</dbReference>
<organism evidence="6 7">
    <name type="scientific">Mytilus coruscus</name>
    <name type="common">Sea mussel</name>
    <dbReference type="NCBI Taxonomy" id="42192"/>
    <lineage>
        <taxon>Eukaryota</taxon>
        <taxon>Metazoa</taxon>
        <taxon>Spiralia</taxon>
        <taxon>Lophotrochozoa</taxon>
        <taxon>Mollusca</taxon>
        <taxon>Bivalvia</taxon>
        <taxon>Autobranchia</taxon>
        <taxon>Pteriomorphia</taxon>
        <taxon>Mytilida</taxon>
        <taxon>Mytiloidea</taxon>
        <taxon>Mytilidae</taxon>
        <taxon>Mytilinae</taxon>
        <taxon>Mytilus</taxon>
    </lineage>
</organism>
<feature type="chain" id="PRO_5026770985" evidence="4">
    <location>
        <begin position="20"/>
        <end position="183"/>
    </location>
</feature>
<dbReference type="OrthoDB" id="6154955at2759"/>
<evidence type="ECO:0000256" key="2">
    <source>
        <dbReference type="ARBA" id="ARBA00022525"/>
    </source>
</evidence>
<proteinExistence type="predicted"/>
<feature type="signal peptide" evidence="4">
    <location>
        <begin position="1"/>
        <end position="19"/>
    </location>
</feature>
<dbReference type="InterPro" id="IPR001073">
    <property type="entry name" value="C1q_dom"/>
</dbReference>
<dbReference type="SUPFAM" id="SSF49842">
    <property type="entry name" value="TNF-like"/>
    <property type="match status" value="1"/>
</dbReference>
<dbReference type="Proteomes" id="UP000507470">
    <property type="component" value="Unassembled WGS sequence"/>
</dbReference>
<dbReference type="GO" id="GO:0005615">
    <property type="term" value="C:extracellular space"/>
    <property type="evidence" value="ECO:0007669"/>
    <property type="project" value="TreeGrafter"/>
</dbReference>
<dbReference type="Gene3D" id="2.60.120.40">
    <property type="match status" value="1"/>
</dbReference>
<dbReference type="Pfam" id="PF00386">
    <property type="entry name" value="C1q"/>
    <property type="match status" value="1"/>
</dbReference>
<evidence type="ECO:0000313" key="7">
    <source>
        <dbReference type="Proteomes" id="UP000507470"/>
    </source>
</evidence>
<dbReference type="EMBL" id="CACVKT020005264">
    <property type="protein sequence ID" value="CAC5394170.1"/>
    <property type="molecule type" value="Genomic_DNA"/>
</dbReference>
<accession>A0A6J8CH15</accession>
<keyword evidence="2" id="KW-0964">Secreted</keyword>
<reference evidence="6 7" key="1">
    <citation type="submission" date="2020-06" db="EMBL/GenBank/DDBJ databases">
        <authorList>
            <person name="Li R."/>
            <person name="Bekaert M."/>
        </authorList>
    </citation>
    <scope>NUCLEOTIDE SEQUENCE [LARGE SCALE GENOMIC DNA]</scope>
    <source>
        <strain evidence="7">wild</strain>
    </source>
</reference>
<dbReference type="SMART" id="SM00110">
    <property type="entry name" value="C1Q"/>
    <property type="match status" value="1"/>
</dbReference>
<evidence type="ECO:0000256" key="1">
    <source>
        <dbReference type="ARBA" id="ARBA00004613"/>
    </source>
</evidence>